<evidence type="ECO:0008006" key="3">
    <source>
        <dbReference type="Google" id="ProtNLM"/>
    </source>
</evidence>
<sequence length="347" mass="39378">MRLHTRILPKIRIFLLLIICSLIVTSTASLALQGTPPGYRLLIYYGTPAGVNKLWEPKKAAAVFSGYDYVVFGDKLQFPEAVHHTSTLQVIKFTKELNPDIKLFGYVDLGVTTDNLSMDEIKKRVNLWRDMGATGIFLDDAGFDYKVSRSRLNTALGYIHSLDMPAFINAWHPEQVMSNAPHSVYNPTGEKTLIGSNDYYLLEDFLQPTDITIPNQESAFTSAFRTKIDKVIAYRKTLGVKLLSVSVIDYSTYSAQAVRKFFRMNETTAAVFSLDGFGLAPAEYSSSKISSDEVRTFPYILNYMDYYTKDVTYVAKYNNQDFSSRGFRIHSVTNEHFYNYPADVVYE</sequence>
<organism evidence="1 2">
    <name type="scientific">Paenibacillus oenotherae</name>
    <dbReference type="NCBI Taxonomy" id="1435645"/>
    <lineage>
        <taxon>Bacteria</taxon>
        <taxon>Bacillati</taxon>
        <taxon>Bacillota</taxon>
        <taxon>Bacilli</taxon>
        <taxon>Bacillales</taxon>
        <taxon>Paenibacillaceae</taxon>
        <taxon>Paenibacillus</taxon>
    </lineage>
</organism>
<evidence type="ECO:0000313" key="2">
    <source>
        <dbReference type="Proteomes" id="UP000812277"/>
    </source>
</evidence>
<evidence type="ECO:0000313" key="1">
    <source>
        <dbReference type="EMBL" id="MBW7474750.1"/>
    </source>
</evidence>
<name>A0ABS7D4E3_9BACL</name>
<comment type="caution">
    <text evidence="1">The sequence shown here is derived from an EMBL/GenBank/DDBJ whole genome shotgun (WGS) entry which is preliminary data.</text>
</comment>
<dbReference type="Proteomes" id="UP000812277">
    <property type="component" value="Unassembled WGS sequence"/>
</dbReference>
<reference evidence="1 2" key="1">
    <citation type="submission" date="2021-07" db="EMBL/GenBank/DDBJ databases">
        <title>Paenibacillus radiodurans sp. nov., isolated from the southeastern edge of Tengger Desert.</title>
        <authorList>
            <person name="Zhang G."/>
        </authorList>
    </citation>
    <scope>NUCLEOTIDE SEQUENCE [LARGE SCALE GENOMIC DNA]</scope>
    <source>
        <strain evidence="1 2">DT7-4</strain>
    </source>
</reference>
<proteinExistence type="predicted"/>
<dbReference type="RefSeq" id="WP_219871992.1">
    <property type="nucleotide sequence ID" value="NZ_JAHZIJ010000004.1"/>
</dbReference>
<dbReference type="EMBL" id="JAHZIJ010000004">
    <property type="protein sequence ID" value="MBW7474750.1"/>
    <property type="molecule type" value="Genomic_DNA"/>
</dbReference>
<accession>A0ABS7D4E3</accession>
<gene>
    <name evidence="1" type="ORF">K0T92_08325</name>
</gene>
<protein>
    <recommendedName>
        <fullName evidence="3">Glycoside-hydrolase family GH114 TIM-barrel domain-containing protein</fullName>
    </recommendedName>
</protein>
<keyword evidence="2" id="KW-1185">Reference proteome</keyword>